<protein>
    <submittedName>
        <fullName evidence="2">Glycosyl transferase</fullName>
    </submittedName>
</protein>
<name>A0ABR7HIM7_9FIRM</name>
<reference evidence="2 3" key="1">
    <citation type="submission" date="2020-08" db="EMBL/GenBank/DDBJ databases">
        <title>Genome public.</title>
        <authorList>
            <person name="Liu C."/>
            <person name="Sun Q."/>
        </authorList>
    </citation>
    <scope>NUCLEOTIDE SEQUENCE [LARGE SCALE GENOMIC DNA]</scope>
    <source>
        <strain evidence="2 3">NSJ-71</strain>
    </source>
</reference>
<comment type="caution">
    <text evidence="2">The sequence shown here is derived from an EMBL/GenBank/DDBJ whole genome shotgun (WGS) entry which is preliminary data.</text>
</comment>
<dbReference type="Gene3D" id="3.90.550.20">
    <property type="match status" value="1"/>
</dbReference>
<keyword evidence="3" id="KW-1185">Reference proteome</keyword>
<dbReference type="InterPro" id="IPR029044">
    <property type="entry name" value="Nucleotide-diphossugar_trans"/>
</dbReference>
<dbReference type="PANTHER" id="PTHR32385:SF15">
    <property type="entry name" value="INOSITOL PHOSPHOCERAMIDE MANNOSYLTRANSFERASE 1"/>
    <property type="match status" value="1"/>
</dbReference>
<dbReference type="GO" id="GO:0016740">
    <property type="term" value="F:transferase activity"/>
    <property type="evidence" value="ECO:0007669"/>
    <property type="project" value="UniProtKB-KW"/>
</dbReference>
<evidence type="ECO:0000313" key="2">
    <source>
        <dbReference type="EMBL" id="MBC5727342.1"/>
    </source>
</evidence>
<sequence length="231" mass="26807">MIPKKIHYCWFGHGEKSKLAKKCIASWKKYCPDYEIIEWNEENFNVNQSPYTEMCYKEKKYAFLTDYLRLKIIQEYGGIYFDTDVEVIRSFDDLLDAGAFFGFETPKYVNTGEGFGAEANHPIVAQMLKEYDVLLDGRHGMKGCPILNTEALRKVGLEQNGTKQQIGSAVIYPMDYFNPYDDPVGILTVTENTYSIHWYGKSWLDKKTIIRSKLMKPIHRIFGKGFFHGNE</sequence>
<proteinExistence type="predicted"/>
<dbReference type="PANTHER" id="PTHR32385">
    <property type="entry name" value="MANNOSYL PHOSPHORYLINOSITOL CERAMIDE SYNTHASE"/>
    <property type="match status" value="1"/>
</dbReference>
<dbReference type="Pfam" id="PF04488">
    <property type="entry name" value="Gly_transf_sug"/>
    <property type="match status" value="1"/>
</dbReference>
<dbReference type="Proteomes" id="UP000636755">
    <property type="component" value="Unassembled WGS sequence"/>
</dbReference>
<dbReference type="InterPro" id="IPR051706">
    <property type="entry name" value="Glycosyltransferase_domain"/>
</dbReference>
<dbReference type="EMBL" id="JACOPS010000001">
    <property type="protein sequence ID" value="MBC5727342.1"/>
    <property type="molecule type" value="Genomic_DNA"/>
</dbReference>
<dbReference type="InterPro" id="IPR007577">
    <property type="entry name" value="GlycoTrfase_DXD_sugar-bd_CS"/>
</dbReference>
<evidence type="ECO:0000313" key="3">
    <source>
        <dbReference type="Proteomes" id="UP000636755"/>
    </source>
</evidence>
<evidence type="ECO:0000256" key="1">
    <source>
        <dbReference type="ARBA" id="ARBA00022679"/>
    </source>
</evidence>
<keyword evidence="1 2" id="KW-0808">Transferase</keyword>
<dbReference type="SUPFAM" id="SSF53448">
    <property type="entry name" value="Nucleotide-diphospho-sugar transferases"/>
    <property type="match status" value="1"/>
</dbReference>
<accession>A0ABR7HIM7</accession>
<organism evidence="2 3">
    <name type="scientific">Ruminococcus intestinalis</name>
    <dbReference type="NCBI Taxonomy" id="2763066"/>
    <lineage>
        <taxon>Bacteria</taxon>
        <taxon>Bacillati</taxon>
        <taxon>Bacillota</taxon>
        <taxon>Clostridia</taxon>
        <taxon>Eubacteriales</taxon>
        <taxon>Oscillospiraceae</taxon>
        <taxon>Ruminococcus</taxon>
    </lineage>
</organism>
<dbReference type="RefSeq" id="WP_186934674.1">
    <property type="nucleotide sequence ID" value="NZ_JACOPS010000001.1"/>
</dbReference>
<gene>
    <name evidence="2" type="ORF">H8R91_02105</name>
</gene>